<dbReference type="InterPro" id="IPR025535">
    <property type="entry name" value="DUF4421"/>
</dbReference>
<keyword evidence="1" id="KW-0732">Signal</keyword>
<reference evidence="2 3" key="1">
    <citation type="submission" date="2018-08" db="EMBL/GenBank/DDBJ databases">
        <title>A genome reference for cultivated species of the human gut microbiota.</title>
        <authorList>
            <person name="Zou Y."/>
            <person name="Xue W."/>
            <person name="Luo G."/>
        </authorList>
    </citation>
    <scope>NUCLEOTIDE SEQUENCE [LARGE SCALE GENOMIC DNA]</scope>
    <source>
        <strain evidence="2 3">AM42-38</strain>
    </source>
</reference>
<dbReference type="AlphaFoldDB" id="A0A413SYA0"/>
<feature type="signal peptide" evidence="1">
    <location>
        <begin position="1"/>
        <end position="21"/>
    </location>
</feature>
<organism evidence="2 3">
    <name type="scientific">Phocaeicola coprophilus</name>
    <dbReference type="NCBI Taxonomy" id="387090"/>
    <lineage>
        <taxon>Bacteria</taxon>
        <taxon>Pseudomonadati</taxon>
        <taxon>Bacteroidota</taxon>
        <taxon>Bacteroidia</taxon>
        <taxon>Bacteroidales</taxon>
        <taxon>Bacteroidaceae</taxon>
        <taxon>Phocaeicola</taxon>
    </lineage>
</organism>
<dbReference type="Proteomes" id="UP000283855">
    <property type="component" value="Unassembled WGS sequence"/>
</dbReference>
<evidence type="ECO:0000313" key="3">
    <source>
        <dbReference type="Proteomes" id="UP000283855"/>
    </source>
</evidence>
<dbReference type="GeneID" id="78403940"/>
<dbReference type="EMBL" id="QSFT01000022">
    <property type="protein sequence ID" value="RHA74583.1"/>
    <property type="molecule type" value="Genomic_DNA"/>
</dbReference>
<dbReference type="Pfam" id="PF14391">
    <property type="entry name" value="DUF4421"/>
    <property type="match status" value="1"/>
</dbReference>
<proteinExistence type="predicted"/>
<feature type="chain" id="PRO_5019227748" evidence="1">
    <location>
        <begin position="22"/>
        <end position="385"/>
    </location>
</feature>
<evidence type="ECO:0000256" key="1">
    <source>
        <dbReference type="SAM" id="SignalP"/>
    </source>
</evidence>
<accession>A0A413SYA0</accession>
<dbReference type="RefSeq" id="WP_008144360.1">
    <property type="nucleotide sequence ID" value="NZ_CABJGD010000022.1"/>
</dbReference>
<protein>
    <submittedName>
        <fullName evidence="2">DUF4421 domain-containing protein</fullName>
    </submittedName>
</protein>
<sequence>MKQTACCLLSFFLLLCDGLSAQTTEKQDSMPSSPQQRIKPSRISLSSLTDGLMNTIRLTGVELKKVGKKLNDVDTTYISPNKYNLAFMLEQSTWFEHYRLGSNEANGQSLNFAPNATPKIGVYFGWRWIFLGISFDIKSLLGKNDNTAPRKEFVFNLYSGKFGVDLYYRKTGSNFKMTSYSQFNLEKDYSRTDFTGFQSNIKGLNAYWIFNHKHFSYPAAYSQSTNQRKSCGSLMAGFAYSQHNIKFDYTCLPEEMQEQLQPSLKFHSIRYTDYNLSLGYGYNWVFARNCLLNVSLLPAIAYKKARINDQPNTASSNWMEWVKDINFDLITRAGITWNNSKYYVGASLVLHTYDYRKQNFSMTNSFGSLRIYMGFNFWKRKPATP</sequence>
<gene>
    <name evidence="2" type="ORF">DW921_10280</name>
</gene>
<name>A0A413SYA0_9BACT</name>
<evidence type="ECO:0000313" key="2">
    <source>
        <dbReference type="EMBL" id="RHA74583.1"/>
    </source>
</evidence>
<comment type="caution">
    <text evidence="2">The sequence shown here is derived from an EMBL/GenBank/DDBJ whole genome shotgun (WGS) entry which is preliminary data.</text>
</comment>